<name>A0A1V9GAF1_9BACT</name>
<evidence type="ECO:0000313" key="4">
    <source>
        <dbReference type="Proteomes" id="UP000192276"/>
    </source>
</evidence>
<dbReference type="PANTHER" id="PTHR40114">
    <property type="entry name" value="SLR0698 PROTEIN"/>
    <property type="match status" value="1"/>
</dbReference>
<dbReference type="AlphaFoldDB" id="A0A1V9GAF1"/>
<dbReference type="PROSITE" id="PS51707">
    <property type="entry name" value="CYTH"/>
    <property type="match status" value="1"/>
</dbReference>
<dbReference type="Proteomes" id="UP000192276">
    <property type="component" value="Unassembled WGS sequence"/>
</dbReference>
<evidence type="ECO:0000259" key="2">
    <source>
        <dbReference type="PROSITE" id="PS51707"/>
    </source>
</evidence>
<comment type="caution">
    <text evidence="3">The sequence shown here is derived from an EMBL/GenBank/DDBJ whole genome shotgun (WGS) entry which is preliminary data.</text>
</comment>
<accession>A0A1V9GAF1</accession>
<organism evidence="3 4">
    <name type="scientific">Niastella populi</name>
    <dbReference type="NCBI Taxonomy" id="550983"/>
    <lineage>
        <taxon>Bacteria</taxon>
        <taxon>Pseudomonadati</taxon>
        <taxon>Bacteroidota</taxon>
        <taxon>Chitinophagia</taxon>
        <taxon>Chitinophagales</taxon>
        <taxon>Chitinophagaceae</taxon>
        <taxon>Niastella</taxon>
    </lineage>
</organism>
<dbReference type="EMBL" id="LWBP01000024">
    <property type="protein sequence ID" value="OQP67593.1"/>
    <property type="molecule type" value="Genomic_DNA"/>
</dbReference>
<reference evidence="4" key="1">
    <citation type="submission" date="2016-04" db="EMBL/GenBank/DDBJ databases">
        <authorList>
            <person name="Chen L."/>
            <person name="Zhuang W."/>
            <person name="Wang G."/>
        </authorList>
    </citation>
    <scope>NUCLEOTIDE SEQUENCE [LARGE SCALE GENOMIC DNA]</scope>
    <source>
        <strain evidence="4">208</strain>
    </source>
</reference>
<dbReference type="Pfam" id="PF01928">
    <property type="entry name" value="CYTH"/>
    <property type="match status" value="1"/>
</dbReference>
<dbReference type="RefSeq" id="WP_081161668.1">
    <property type="nucleotide sequence ID" value="NZ_LWBP01000024.1"/>
</dbReference>
<dbReference type="SUPFAM" id="SSF55154">
    <property type="entry name" value="CYTH-like phosphatases"/>
    <property type="match status" value="1"/>
</dbReference>
<dbReference type="CDD" id="cd07891">
    <property type="entry name" value="CYTH-like_CthTTM-like_1"/>
    <property type="match status" value="1"/>
</dbReference>
<dbReference type="InterPro" id="IPR012042">
    <property type="entry name" value="NeuTTM/CthTTM-like"/>
</dbReference>
<sequence length="155" mass="17917">MGIEIERKFLVKKDKWAQVVKTERSLFRQGYIVSDPQKTIRVRLTDTGGFITIKGKTIGAARPEFEYPIPAADAQQLLDDFCYAELSKVRYFIPHDGHTWEVDEFLGRNEGLIVAEIELDAEDEKFSLPDWIDKEVTSEKKYTNSNLSVNPFNNW</sequence>
<evidence type="ECO:0000256" key="1">
    <source>
        <dbReference type="PIRSR" id="PIRSR016487-1"/>
    </source>
</evidence>
<feature type="active site" description="Proton acceptor" evidence="1">
    <location>
        <position position="31"/>
    </location>
</feature>
<dbReference type="PIRSF" id="PIRSF016487">
    <property type="entry name" value="CYTH_UCP016487"/>
    <property type="match status" value="1"/>
</dbReference>
<dbReference type="Gene3D" id="2.40.320.10">
    <property type="entry name" value="Hypothetical Protein Pfu-838710-001"/>
    <property type="match status" value="1"/>
</dbReference>
<dbReference type="InterPro" id="IPR033469">
    <property type="entry name" value="CYTH-like_dom_sf"/>
</dbReference>
<dbReference type="STRING" id="550983.A4R26_12325"/>
<keyword evidence="4" id="KW-1185">Reference proteome</keyword>
<dbReference type="InterPro" id="IPR023577">
    <property type="entry name" value="CYTH_domain"/>
</dbReference>
<feature type="domain" description="CYTH" evidence="2">
    <location>
        <begin position="2"/>
        <end position="148"/>
    </location>
</feature>
<dbReference type="OrthoDB" id="9805588at2"/>
<dbReference type="SMART" id="SM01118">
    <property type="entry name" value="CYTH"/>
    <property type="match status" value="1"/>
</dbReference>
<protein>
    <submittedName>
        <fullName evidence="3">Adenylate cyclase</fullName>
    </submittedName>
</protein>
<gene>
    <name evidence="3" type="ORF">A4R26_12325</name>
</gene>
<evidence type="ECO:0000313" key="3">
    <source>
        <dbReference type="EMBL" id="OQP67593.1"/>
    </source>
</evidence>
<proteinExistence type="predicted"/>
<dbReference type="PANTHER" id="PTHR40114:SF1">
    <property type="entry name" value="SLR0698 PROTEIN"/>
    <property type="match status" value="1"/>
</dbReference>